<keyword evidence="1" id="KW-1133">Transmembrane helix</keyword>
<evidence type="ECO:0000313" key="3">
    <source>
        <dbReference type="EMBL" id="KKS07181.1"/>
    </source>
</evidence>
<keyword evidence="1" id="KW-0812">Transmembrane</keyword>
<comment type="caution">
    <text evidence="3">The sequence shown here is derived from an EMBL/GenBank/DDBJ whole genome shotgun (WGS) entry which is preliminary data.</text>
</comment>
<sequence>MRKFLNPKAFTLLEITIVTAILLVLLGTTISLIAPSNSKGRSRDARRMSDISNLDRALNEYKMDFGVYPGEENTLYTSNVVPSGSPSIYSPTSGWVPADLSDYFPKYPTDPVNDATYHYEYVHNSVSYEISARAEQLVQEPSNDGGNDPSSYELGNNLLLISP</sequence>
<accession>A0A0G0YC69</accession>
<dbReference type="InterPro" id="IPR013545">
    <property type="entry name" value="T2SS_protein-GspG_C"/>
</dbReference>
<dbReference type="Pfam" id="PF08334">
    <property type="entry name" value="T2SSG"/>
    <property type="match status" value="1"/>
</dbReference>
<feature type="transmembrane region" description="Helical" evidence="1">
    <location>
        <begin position="12"/>
        <end position="34"/>
    </location>
</feature>
<evidence type="ECO:0000259" key="2">
    <source>
        <dbReference type="Pfam" id="PF08334"/>
    </source>
</evidence>
<reference evidence="3 4" key="1">
    <citation type="journal article" date="2015" name="Nature">
        <title>rRNA introns, odd ribosomes, and small enigmatic genomes across a large radiation of phyla.</title>
        <authorList>
            <person name="Brown C.T."/>
            <person name="Hug L.A."/>
            <person name="Thomas B.C."/>
            <person name="Sharon I."/>
            <person name="Castelle C.J."/>
            <person name="Singh A."/>
            <person name="Wilkins M.J."/>
            <person name="Williams K.H."/>
            <person name="Banfield J.F."/>
        </authorList>
    </citation>
    <scope>NUCLEOTIDE SEQUENCE [LARGE SCALE GENOMIC DNA]</scope>
</reference>
<dbReference type="NCBIfam" id="TIGR02532">
    <property type="entry name" value="IV_pilin_GFxxxE"/>
    <property type="match status" value="1"/>
</dbReference>
<protein>
    <recommendedName>
        <fullName evidence="2">Type II secretion system protein GspG C-terminal domain-containing protein</fullName>
    </recommendedName>
</protein>
<proteinExistence type="predicted"/>
<dbReference type="SUPFAM" id="SSF54523">
    <property type="entry name" value="Pili subunits"/>
    <property type="match status" value="1"/>
</dbReference>
<dbReference type="EMBL" id="LCBF01000011">
    <property type="protein sequence ID" value="KKS07181.1"/>
    <property type="molecule type" value="Genomic_DNA"/>
</dbReference>
<keyword evidence="1" id="KW-0472">Membrane</keyword>
<evidence type="ECO:0000313" key="4">
    <source>
        <dbReference type="Proteomes" id="UP000034544"/>
    </source>
</evidence>
<dbReference type="InterPro" id="IPR012902">
    <property type="entry name" value="N_methyl_site"/>
</dbReference>
<dbReference type="Proteomes" id="UP000034544">
    <property type="component" value="Unassembled WGS sequence"/>
</dbReference>
<gene>
    <name evidence="3" type="ORF">UU59_C0011G0009</name>
</gene>
<dbReference type="InterPro" id="IPR045584">
    <property type="entry name" value="Pilin-like"/>
</dbReference>
<name>A0A0G0YC69_UNCKA</name>
<evidence type="ECO:0000256" key="1">
    <source>
        <dbReference type="SAM" id="Phobius"/>
    </source>
</evidence>
<organism evidence="3 4">
    <name type="scientific">candidate division WWE3 bacterium GW2011_GWE1_41_27</name>
    <dbReference type="NCBI Taxonomy" id="1619131"/>
    <lineage>
        <taxon>Bacteria</taxon>
        <taxon>Katanobacteria</taxon>
    </lineage>
</organism>
<dbReference type="Gene3D" id="3.30.700.10">
    <property type="entry name" value="Glycoprotein, Type 4 Pilin"/>
    <property type="match status" value="1"/>
</dbReference>
<feature type="domain" description="Type II secretion system protein GspG C-terminal" evidence="2">
    <location>
        <begin position="39"/>
        <end position="131"/>
    </location>
</feature>
<dbReference type="AlphaFoldDB" id="A0A0G0YC69"/>